<evidence type="ECO:0000259" key="2">
    <source>
        <dbReference type="PROSITE" id="PS50883"/>
    </source>
</evidence>
<evidence type="ECO:0000259" key="3">
    <source>
        <dbReference type="PROSITE" id="PS50887"/>
    </source>
</evidence>
<gene>
    <name evidence="4" type="ORF">G8E10_18085</name>
</gene>
<dbReference type="InterPro" id="IPR007892">
    <property type="entry name" value="CHASE4"/>
</dbReference>
<keyword evidence="1" id="KW-1133">Transmembrane helix</keyword>
<sequence>MALPHTDNRRRRRAVLIVALLFILVASIFAGIVFRSVNAMKDTANRIDDERALDATTAAVDALRTQLFGILHDNATWDGAYKQLNSINRKYWITQNWANTSLENPAYDTAVVTNARGNVIVAYKDGKELTEPPEQFFGDHFTTIVRNADQLGEQAGIIPVYAVRSKSGVALMAAAKIRPSSSSTRIEERNLYTLVMARHLTTQVIGDLSQSFRIERLTLSLARADNMLNVPLTDIEGKSISYLSWPSKLPGSRSFLTVKTQLAVGAAILAIFLTGIAVAGWVAVRKLRQDEAAARHAALKDPLTGLWNRRALLEHLAKLTRNPHEGNVELCLLDLDGFKRVNDAWGHAVGDELIADVARRLQKDLPPTALLARLGGDEFAIVVTTGLDASVTEDVAELALSAACDIFHLGSRQIQVAGSIGRASARLTDISMDGLMRAADIALYSAKNLGRGRIVTFDSALEQRRRDDMMMEQYLRKTLETEGIEVFYQPLVRTIDQTICGVEALARWSSSPLGRVPPDVFIPIAEKAGLIDMLGLQVLRKAIQATTAWPDVGVCVNVSPVQLQDNGFAHEVEAILTEAGIDPGRLTLEITEGVLISHPEQALKAITALKGLGVGVALDDFGTGFASIGMLRRFAFDRVKVDKSLVAALDTEQDAAAVLQATIALARAMGISVTVEGVETELQAGAASLYGCDVMQGYLYSKPMSEAEMMERYFTKWKSVSQ</sequence>
<accession>A0AA43ZGT7</accession>
<dbReference type="RefSeq" id="WP_167130180.1">
    <property type="nucleotide sequence ID" value="NZ_JAANCM010000010.1"/>
</dbReference>
<proteinExistence type="predicted"/>
<dbReference type="SUPFAM" id="SSF55073">
    <property type="entry name" value="Nucleotide cyclase"/>
    <property type="match status" value="1"/>
</dbReference>
<dbReference type="SMART" id="SM00052">
    <property type="entry name" value="EAL"/>
    <property type="match status" value="1"/>
</dbReference>
<organism evidence="4 5">
    <name type="scientific">Ferranicluibacter rubi</name>
    <dbReference type="NCBI Taxonomy" id="2715133"/>
    <lineage>
        <taxon>Bacteria</taxon>
        <taxon>Pseudomonadati</taxon>
        <taxon>Pseudomonadota</taxon>
        <taxon>Alphaproteobacteria</taxon>
        <taxon>Hyphomicrobiales</taxon>
        <taxon>Rhizobiaceae</taxon>
        <taxon>Ferranicluibacter</taxon>
    </lineage>
</organism>
<feature type="transmembrane region" description="Helical" evidence="1">
    <location>
        <begin position="262"/>
        <end position="284"/>
    </location>
</feature>
<name>A0AA43ZGT7_9HYPH</name>
<protein>
    <submittedName>
        <fullName evidence="4">EAL domain-containing protein</fullName>
    </submittedName>
</protein>
<evidence type="ECO:0000313" key="4">
    <source>
        <dbReference type="EMBL" id="NHT77620.1"/>
    </source>
</evidence>
<evidence type="ECO:0000256" key="1">
    <source>
        <dbReference type="SAM" id="Phobius"/>
    </source>
</evidence>
<reference evidence="4" key="1">
    <citation type="submission" date="2020-03" db="EMBL/GenBank/DDBJ databases">
        <title>Ferranicluibacter endophyticum gen. nov., sp. nov., a new genus isolated from Rubus ulmifolius Schott. stem.</title>
        <authorList>
            <person name="Roca-Couso R."/>
            <person name="Flores-Felix J.D."/>
            <person name="Igual J.M."/>
            <person name="Rivas R."/>
        </authorList>
    </citation>
    <scope>NUCLEOTIDE SEQUENCE</scope>
    <source>
        <strain evidence="4">CRRU44</strain>
    </source>
</reference>
<comment type="caution">
    <text evidence="4">The sequence shown here is derived from an EMBL/GenBank/DDBJ whole genome shotgun (WGS) entry which is preliminary data.</text>
</comment>
<dbReference type="InterPro" id="IPR043128">
    <property type="entry name" value="Rev_trsase/Diguanyl_cyclase"/>
</dbReference>
<evidence type="ECO:0000313" key="5">
    <source>
        <dbReference type="Proteomes" id="UP001155840"/>
    </source>
</evidence>
<feature type="domain" description="EAL" evidence="2">
    <location>
        <begin position="468"/>
        <end position="717"/>
    </location>
</feature>
<dbReference type="SMART" id="SM00267">
    <property type="entry name" value="GGDEF"/>
    <property type="match status" value="1"/>
</dbReference>
<dbReference type="Pfam" id="PF00990">
    <property type="entry name" value="GGDEF"/>
    <property type="match status" value="1"/>
</dbReference>
<dbReference type="NCBIfam" id="TIGR00254">
    <property type="entry name" value="GGDEF"/>
    <property type="match status" value="1"/>
</dbReference>
<dbReference type="Pfam" id="PF05228">
    <property type="entry name" value="CHASE4"/>
    <property type="match status" value="1"/>
</dbReference>
<keyword evidence="1" id="KW-0472">Membrane</keyword>
<dbReference type="InterPro" id="IPR000160">
    <property type="entry name" value="GGDEF_dom"/>
</dbReference>
<dbReference type="InterPro" id="IPR035919">
    <property type="entry name" value="EAL_sf"/>
</dbReference>
<dbReference type="CDD" id="cd01949">
    <property type="entry name" value="GGDEF"/>
    <property type="match status" value="1"/>
</dbReference>
<feature type="domain" description="GGDEF" evidence="3">
    <location>
        <begin position="326"/>
        <end position="459"/>
    </location>
</feature>
<keyword evidence="1" id="KW-0812">Transmembrane</keyword>
<dbReference type="AlphaFoldDB" id="A0AA43ZGT7"/>
<dbReference type="Pfam" id="PF00563">
    <property type="entry name" value="EAL"/>
    <property type="match status" value="1"/>
</dbReference>
<dbReference type="InterPro" id="IPR029787">
    <property type="entry name" value="Nucleotide_cyclase"/>
</dbReference>
<dbReference type="PANTHER" id="PTHR44757:SF2">
    <property type="entry name" value="BIOFILM ARCHITECTURE MAINTENANCE PROTEIN MBAA"/>
    <property type="match status" value="1"/>
</dbReference>
<dbReference type="CDD" id="cd01948">
    <property type="entry name" value="EAL"/>
    <property type="match status" value="1"/>
</dbReference>
<dbReference type="PANTHER" id="PTHR44757">
    <property type="entry name" value="DIGUANYLATE CYCLASE DGCP"/>
    <property type="match status" value="1"/>
</dbReference>
<dbReference type="Proteomes" id="UP001155840">
    <property type="component" value="Unassembled WGS sequence"/>
</dbReference>
<dbReference type="InterPro" id="IPR001633">
    <property type="entry name" value="EAL_dom"/>
</dbReference>
<dbReference type="SUPFAM" id="SSF141868">
    <property type="entry name" value="EAL domain-like"/>
    <property type="match status" value="1"/>
</dbReference>
<dbReference type="PROSITE" id="PS50887">
    <property type="entry name" value="GGDEF"/>
    <property type="match status" value="1"/>
</dbReference>
<keyword evidence="5" id="KW-1185">Reference proteome</keyword>
<dbReference type="PROSITE" id="PS50883">
    <property type="entry name" value="EAL"/>
    <property type="match status" value="1"/>
</dbReference>
<dbReference type="Gene3D" id="3.20.20.450">
    <property type="entry name" value="EAL domain"/>
    <property type="match status" value="1"/>
</dbReference>
<dbReference type="EMBL" id="JAANCM010000010">
    <property type="protein sequence ID" value="NHT77620.1"/>
    <property type="molecule type" value="Genomic_DNA"/>
</dbReference>
<dbReference type="InterPro" id="IPR052155">
    <property type="entry name" value="Biofilm_reg_signaling"/>
</dbReference>
<dbReference type="Gene3D" id="3.30.70.270">
    <property type="match status" value="1"/>
</dbReference>